<evidence type="ECO:0000313" key="7">
    <source>
        <dbReference type="EMBL" id="KIY71417.1"/>
    </source>
</evidence>
<dbReference type="NCBIfam" id="TIGR01217">
    <property type="entry name" value="ac_ac_CoA_syn"/>
    <property type="match status" value="1"/>
</dbReference>
<comment type="similarity">
    <text evidence="1">Belongs to the ATP-dependent AMP-binding enzyme family.</text>
</comment>
<evidence type="ECO:0000256" key="2">
    <source>
        <dbReference type="ARBA" id="ARBA00022598"/>
    </source>
</evidence>
<gene>
    <name evidence="7" type="ORF">CYLTODRAFT_418809</name>
</gene>
<proteinExistence type="inferred from homology"/>
<dbReference type="GO" id="GO:0030729">
    <property type="term" value="F:acetoacetate-CoA ligase activity"/>
    <property type="evidence" value="ECO:0007669"/>
    <property type="project" value="InterPro"/>
</dbReference>
<organism evidence="7 8">
    <name type="scientific">Cylindrobasidium torrendii FP15055 ss-10</name>
    <dbReference type="NCBI Taxonomy" id="1314674"/>
    <lineage>
        <taxon>Eukaryota</taxon>
        <taxon>Fungi</taxon>
        <taxon>Dikarya</taxon>
        <taxon>Basidiomycota</taxon>
        <taxon>Agaricomycotina</taxon>
        <taxon>Agaricomycetes</taxon>
        <taxon>Agaricomycetidae</taxon>
        <taxon>Agaricales</taxon>
        <taxon>Marasmiineae</taxon>
        <taxon>Physalacriaceae</taxon>
        <taxon>Cylindrobasidium</taxon>
    </lineage>
</organism>
<dbReference type="GO" id="GO:0005524">
    <property type="term" value="F:ATP binding"/>
    <property type="evidence" value="ECO:0007669"/>
    <property type="project" value="UniProtKB-KW"/>
</dbReference>
<dbReference type="Pfam" id="PF00501">
    <property type="entry name" value="AMP-binding"/>
    <property type="match status" value="1"/>
</dbReference>
<keyword evidence="8" id="KW-1185">Reference proteome</keyword>
<keyword evidence="4" id="KW-0067">ATP-binding</keyword>
<dbReference type="InterPro" id="IPR005914">
    <property type="entry name" value="Acac_CoA_synth"/>
</dbReference>
<protein>
    <submittedName>
        <fullName evidence="7">Acetoacetyl-CoA synthetase</fullName>
    </submittedName>
</protein>
<dbReference type="OrthoDB" id="10253869at2759"/>
<dbReference type="InterPro" id="IPR000873">
    <property type="entry name" value="AMP-dep_synth/lig_dom"/>
</dbReference>
<dbReference type="SUPFAM" id="SSF56801">
    <property type="entry name" value="Acetyl-CoA synthetase-like"/>
    <property type="match status" value="1"/>
</dbReference>
<evidence type="ECO:0000256" key="3">
    <source>
        <dbReference type="ARBA" id="ARBA00022741"/>
    </source>
</evidence>
<dbReference type="AlphaFoldDB" id="A0A0D7BLU1"/>
<evidence type="ECO:0000259" key="6">
    <source>
        <dbReference type="Pfam" id="PF16177"/>
    </source>
</evidence>
<evidence type="ECO:0000259" key="5">
    <source>
        <dbReference type="Pfam" id="PF00501"/>
    </source>
</evidence>
<keyword evidence="2" id="KW-0436">Ligase</keyword>
<name>A0A0D7BLU1_9AGAR</name>
<evidence type="ECO:0000313" key="8">
    <source>
        <dbReference type="Proteomes" id="UP000054007"/>
    </source>
</evidence>
<keyword evidence="3" id="KW-0547">Nucleotide-binding</keyword>
<dbReference type="PROSITE" id="PS00455">
    <property type="entry name" value="AMP_BINDING"/>
    <property type="match status" value="1"/>
</dbReference>
<dbReference type="Proteomes" id="UP000054007">
    <property type="component" value="Unassembled WGS sequence"/>
</dbReference>
<dbReference type="Pfam" id="PF16177">
    <property type="entry name" value="ACAS_N"/>
    <property type="match status" value="1"/>
</dbReference>
<feature type="domain" description="Acetyl-coenzyme A synthetase N-terminal" evidence="6">
    <location>
        <begin position="38"/>
        <end position="94"/>
    </location>
</feature>
<dbReference type="Gene3D" id="3.40.50.12780">
    <property type="entry name" value="N-terminal domain of ligase-like"/>
    <property type="match status" value="1"/>
</dbReference>
<dbReference type="PANTHER" id="PTHR42921:SF1">
    <property type="entry name" value="ACETOACETYL-COA SYNTHETASE"/>
    <property type="match status" value="1"/>
</dbReference>
<dbReference type="EMBL" id="KN880454">
    <property type="protein sequence ID" value="KIY71417.1"/>
    <property type="molecule type" value="Genomic_DNA"/>
</dbReference>
<dbReference type="PANTHER" id="PTHR42921">
    <property type="entry name" value="ACETOACETYL-COA SYNTHETASE"/>
    <property type="match status" value="1"/>
</dbReference>
<dbReference type="Gene3D" id="3.30.300.30">
    <property type="match status" value="1"/>
</dbReference>
<evidence type="ECO:0000256" key="4">
    <source>
        <dbReference type="ARBA" id="ARBA00022840"/>
    </source>
</evidence>
<reference evidence="7 8" key="1">
    <citation type="journal article" date="2015" name="Fungal Genet. Biol.">
        <title>Evolution of novel wood decay mechanisms in Agaricales revealed by the genome sequences of Fistulina hepatica and Cylindrobasidium torrendii.</title>
        <authorList>
            <person name="Floudas D."/>
            <person name="Held B.W."/>
            <person name="Riley R."/>
            <person name="Nagy L.G."/>
            <person name="Koehler G."/>
            <person name="Ransdell A.S."/>
            <person name="Younus H."/>
            <person name="Chow J."/>
            <person name="Chiniquy J."/>
            <person name="Lipzen A."/>
            <person name="Tritt A."/>
            <person name="Sun H."/>
            <person name="Haridas S."/>
            <person name="LaButti K."/>
            <person name="Ohm R.A."/>
            <person name="Kues U."/>
            <person name="Blanchette R.A."/>
            <person name="Grigoriev I.V."/>
            <person name="Minto R.E."/>
            <person name="Hibbett D.S."/>
        </authorList>
    </citation>
    <scope>NUCLEOTIDE SEQUENCE [LARGE SCALE GENOMIC DNA]</scope>
    <source>
        <strain evidence="7 8">FP15055 ss-10</strain>
    </source>
</reference>
<feature type="domain" description="AMP-dependent synthetase/ligase" evidence="5">
    <location>
        <begin position="99"/>
        <end position="485"/>
    </location>
</feature>
<dbReference type="GO" id="GO:0006629">
    <property type="term" value="P:lipid metabolic process"/>
    <property type="evidence" value="ECO:0007669"/>
    <property type="project" value="InterPro"/>
</dbReference>
<dbReference type="InterPro" id="IPR020845">
    <property type="entry name" value="AMP-binding_CS"/>
</dbReference>
<dbReference type="InterPro" id="IPR045851">
    <property type="entry name" value="AMP-bd_C_sf"/>
</dbReference>
<dbReference type="NCBIfam" id="NF002937">
    <property type="entry name" value="PRK03584.1"/>
    <property type="match status" value="1"/>
</dbReference>
<evidence type="ECO:0000256" key="1">
    <source>
        <dbReference type="ARBA" id="ARBA00006432"/>
    </source>
</evidence>
<dbReference type="InterPro" id="IPR042099">
    <property type="entry name" value="ANL_N_sf"/>
</dbReference>
<dbReference type="InterPro" id="IPR032387">
    <property type="entry name" value="ACAS_N"/>
</dbReference>
<sequence>MPYSNDEPLYQPAHPEGTATFKFMRTVNSHFGLSLSTYEDLFSWSTTNIASFWSTVWDETKIVGDKGEHVVAYDAMPADNPAWFSDANLNWAENMLQDRSNKTAIIETTEPLPGVEPSLRQLSYSQLYDTVADVVSALLLHGFRPGDRVGAYTSNCSENVIACLATTALGGIWVSAAADFGPQGVLERFNQVAPKFIFTVDAVVYNGKVHDHLQKVATLVNGLSTNPQVIVIKSRLVQDAPAFVKEHTTWDALVATGRAAKLGRTPGGEIRWHRGAFNDPLWILFSSGTTGLPKPIVHRAGGMLLQSNKEFMICADLKPDDVFFYFTTTGWMMWNFLVSSLSVGCTLVLYDGSPLRDPSYLWKLVDKLGITVFGTSAKYLDALSKVYKPREHSQLKTLRHVYSTGSPLSPALFDFVYEYIHPEILLGSITGGTDICSLFCGMCSALPVYRGEIQCRMLGMAVESFTSEGKPSGPTESGELVCTKPFPCMPAGFWPLPGYGSDEAVKASAQRYQDAYFSVYEGIWYHGDHILIAESKMNNGGGVVMLGRSDGVLNPSGVRFGSAELYEVIEACFPPTSDFPIVDCVAIGQSTENGMDERVVLFVKLPVGTSLTPEFEKRIRAEIRARRSPRHVPERILRTPDVPYTLNGKRVEVTVKKIINGAPITIVNPSTLLNPGCLEFYVDAGCALRKEVEPQLKSTGN</sequence>
<dbReference type="STRING" id="1314674.A0A0D7BLU1"/>
<accession>A0A0D7BLU1</accession>